<dbReference type="EMBL" id="SDOZ01000002">
    <property type="protein sequence ID" value="RXZ61810.1"/>
    <property type="molecule type" value="Genomic_DNA"/>
</dbReference>
<dbReference type="Proteomes" id="UP000291269">
    <property type="component" value="Unassembled WGS sequence"/>
</dbReference>
<evidence type="ECO:0000313" key="2">
    <source>
        <dbReference type="Proteomes" id="UP000291269"/>
    </source>
</evidence>
<dbReference type="Pfam" id="PF17132">
    <property type="entry name" value="Glyco_hydro_106"/>
    <property type="match status" value="1"/>
</dbReference>
<accession>A0A4Q2KD12</accession>
<proteinExistence type="predicted"/>
<evidence type="ECO:0000313" key="1">
    <source>
        <dbReference type="EMBL" id="RXZ61810.1"/>
    </source>
</evidence>
<dbReference type="PANTHER" id="PTHR36848:SF2">
    <property type="entry name" value="SECRETED PROTEIN"/>
    <property type="match status" value="1"/>
</dbReference>
<comment type="caution">
    <text evidence="1">The sequence shown here is derived from an EMBL/GenBank/DDBJ whole genome shotgun (WGS) entry which is preliminary data.</text>
</comment>
<reference evidence="1 2" key="1">
    <citation type="journal article" date="2019" name="Gut">
        <title>Antibiotics-induced monodominance of a novel gut bacterial order.</title>
        <authorList>
            <person name="Hildebrand F."/>
            <person name="Moitinho-Silva L."/>
            <person name="Blasche S."/>
            <person name="Jahn M.T."/>
            <person name="Gossmann T.I."/>
            <person name="Heuerta-Cepas J."/>
            <person name="Hercog R."/>
            <person name="Luetge M."/>
            <person name="Bahram M."/>
            <person name="Pryszlak A."/>
            <person name="Alves R.J."/>
            <person name="Waszak S.M."/>
            <person name="Zhu A."/>
            <person name="Ye L."/>
            <person name="Costea P.I."/>
            <person name="Aalvink S."/>
            <person name="Belzer C."/>
            <person name="Forslund S.K."/>
            <person name="Sunagawa S."/>
            <person name="Hentschel U."/>
            <person name="Merten C."/>
            <person name="Patil K.R."/>
            <person name="Benes V."/>
            <person name="Bork P."/>
        </authorList>
    </citation>
    <scope>NUCLEOTIDE SEQUENCE [LARGE SCALE GENOMIC DNA]</scope>
    <source>
        <strain evidence="1 2">HDS1380</strain>
    </source>
</reference>
<dbReference type="PANTHER" id="PTHR36848">
    <property type="entry name" value="DNA-BINDING PROTEIN (PUTATIVE SECRETED PROTEIN)-RELATED"/>
    <property type="match status" value="1"/>
</dbReference>
<dbReference type="OrthoDB" id="9761519at2"/>
<dbReference type="InterPro" id="IPR053161">
    <property type="entry name" value="Ulvan_degrading_GH"/>
</dbReference>
<dbReference type="InterPro" id="IPR029062">
    <property type="entry name" value="Class_I_gatase-like"/>
</dbReference>
<dbReference type="Gene3D" id="3.40.50.880">
    <property type="match status" value="1"/>
</dbReference>
<dbReference type="AlphaFoldDB" id="A0A4Q2KD12"/>
<name>A0A4Q2KD12_9FIRM</name>
<keyword evidence="2" id="KW-1185">Reference proteome</keyword>
<gene>
    <name evidence="1" type="ORF">ESZ91_05320</name>
</gene>
<protein>
    <submittedName>
        <fullName evidence="1">Uncharacterized protein</fullName>
    </submittedName>
</protein>
<sequence>MRYVILCNQIDIKKGIFMKNEGLLSTLLRANVRDFRPVVFWSINSELGEEELCRQIGEMKSFGLGGFIFHARAGLTTEYLSNEWFRLVGVCLEEAKKQDLKVWMYDEFGWPSGFVGGKLLSERDFRARYLEYEIKDEFDGSAFAVYSLDGGTPRLLKRGERAEKYHTLYERVSDAYVDILNPAVTERFIEETHEKYFERFAPSFGKELLGFFTDEPQFYRYATPVSAVTEQEFFKTYGENLKDGLIYLFLNDEKGYPFRVKYYNLMNRLYCENFYGKLNDWCEGHGCMLTGHSVEETCFFTQMWGGADCASSYLYEHIPAIDNLAKYSPANISARSAGSVAAQRGVNLVMTETFGCSGNSATPMELRHIADKQYVHGVDLMCQHLYNYSIAGQGKTDHPVHFGRTLPWISGYKTFNDYFARLGFLIASSKEEAPVAVVTPMESVYLDYRRLSEDAARENVDVGFAKIADALRENGVAYQFVNEKVLEKLGGVRDGRLVVGKCAYSAVVLANCRELKENTVRLLTSYLKEGGKLAVEGAAPAFVGGVPADLSALKSNISLGALPKPSAVVACECEYTCRTLDSGARFVFAVNDSAAPAKLSLAGRFSELNLETLEGFSPQSEFTVPPFGSLLLEENGAYKEPPFAAKRKQTIVPAFVGREKNCLTLENAQVLTENGETLSGYVYGVFETLVKRGYCGKIRVRYVFESDAARKISLLCEKQNVRGERFNGKPVRFSQDASDINFIRADVCAEAGENVYEYEADFADSEQIKNVLFDDAVPESLRNCFSYATLMEPVYLEGDFDASGDRLSAPAPKTAGDLMKQGLQNFCGAAEYSFALQEGGKILLRPVGNFAMCEFFCEGEKSTVLLGESATMRLAEGGHEIRVRCYSTMRNKFGPFHCAYDENGGVSPDFFTLRGGWKDERTNAAYTPEKKLVPFGLESIEVSFEK</sequence>
<organism evidence="1 2">
    <name type="scientific">Candidatus Borkfalkia ceftriaxoniphila</name>
    <dbReference type="NCBI Taxonomy" id="2508949"/>
    <lineage>
        <taxon>Bacteria</taxon>
        <taxon>Bacillati</taxon>
        <taxon>Bacillota</taxon>
        <taxon>Clostridia</taxon>
        <taxon>Christensenellales</taxon>
        <taxon>Christensenellaceae</taxon>
        <taxon>Candidatus Borkfalkia</taxon>
    </lineage>
</organism>